<keyword evidence="3" id="KW-1185">Reference proteome</keyword>
<dbReference type="AlphaFoldDB" id="A0A1E8PW02"/>
<sequence>MAKAIHGLSHTVLKLVFDTMDKLTESPPPDEHDIYIYAPGAMPSIDVPIPIDDDVRRTFIKRWGQPVDEDRVRAYLTKVWQADADMHAQGDGSRKVLDGDESVRVR</sequence>
<dbReference type="Proteomes" id="UP000178953">
    <property type="component" value="Unassembled WGS sequence"/>
</dbReference>
<protein>
    <submittedName>
        <fullName evidence="2">Uncharacterized protein</fullName>
    </submittedName>
</protein>
<feature type="region of interest" description="Disordered" evidence="1">
    <location>
        <begin position="87"/>
        <end position="106"/>
    </location>
</feature>
<evidence type="ECO:0000313" key="3">
    <source>
        <dbReference type="Proteomes" id="UP000178953"/>
    </source>
</evidence>
<gene>
    <name evidence="2" type="ORF">BEL07_27955</name>
</gene>
<reference evidence="2 3" key="1">
    <citation type="submission" date="2016-09" db="EMBL/GenBank/DDBJ databases">
        <title>genome sequence of Mycobacterium sp. 739 SCH.</title>
        <authorList>
            <person name="Greninger A.L."/>
            <person name="Qin X."/>
            <person name="Jerome K."/>
            <person name="Vora S."/>
            <person name="Quinn K."/>
        </authorList>
    </citation>
    <scope>NUCLEOTIDE SEQUENCE [LARGE SCALE GENOMIC DNA]</scope>
    <source>
        <strain evidence="2 3">SCH</strain>
    </source>
</reference>
<evidence type="ECO:0000313" key="2">
    <source>
        <dbReference type="EMBL" id="OFJ50485.1"/>
    </source>
</evidence>
<name>A0A1E8PW02_9MYCO</name>
<proteinExistence type="predicted"/>
<organism evidence="2 3">
    <name type="scientific">Mycolicibacterium grossiae</name>
    <dbReference type="NCBI Taxonomy" id="1552759"/>
    <lineage>
        <taxon>Bacteria</taxon>
        <taxon>Bacillati</taxon>
        <taxon>Actinomycetota</taxon>
        <taxon>Actinomycetes</taxon>
        <taxon>Mycobacteriales</taxon>
        <taxon>Mycobacteriaceae</taxon>
        <taxon>Mycolicibacterium</taxon>
    </lineage>
</organism>
<comment type="caution">
    <text evidence="2">The sequence shown here is derived from an EMBL/GenBank/DDBJ whole genome shotgun (WGS) entry which is preliminary data.</text>
</comment>
<evidence type="ECO:0000256" key="1">
    <source>
        <dbReference type="SAM" id="MobiDB-lite"/>
    </source>
</evidence>
<dbReference type="EMBL" id="MCHX01000121">
    <property type="protein sequence ID" value="OFJ50485.1"/>
    <property type="molecule type" value="Genomic_DNA"/>
</dbReference>
<accession>A0A1E8PW02</accession>